<sequence>MTSDQLTSDQLISDQLTSDQLGSFGFLPSGTFADEPLSLLDFGLEVRQNESYDYNNADRDYSGYLFQYTLKGQGVFEGEGFSERLTPGRAFLVSVPENSRYFLPPHDADNRWEYLYVHFQGEAARPFFSRIRSAFGPCFSLPADSLPVLLWLELHRDLREGRRLQSYEGGELVYRFLSSLTRTLESPSLFEPSAPVTEGIRYMKEHFDRRFSIEELAARLGLSAAYFTRLFTRQTGQTPLACLNGIRLSHAVFLLLNTTLSIDEVALSCGFSCGNYFCKVFRRASGFSPAQYRRKYGRQGRP</sequence>
<dbReference type="GO" id="GO:0043565">
    <property type="term" value="F:sequence-specific DNA binding"/>
    <property type="evidence" value="ECO:0007669"/>
    <property type="project" value="InterPro"/>
</dbReference>
<dbReference type="SMART" id="SM00342">
    <property type="entry name" value="HTH_ARAC"/>
    <property type="match status" value="1"/>
</dbReference>
<comment type="caution">
    <text evidence="5">The sequence shown here is derived from an EMBL/GenBank/DDBJ whole genome shotgun (WGS) entry which is preliminary data.</text>
</comment>
<evidence type="ECO:0000313" key="5">
    <source>
        <dbReference type="EMBL" id="HJC24326.1"/>
    </source>
</evidence>
<organism evidence="5 6">
    <name type="scientific">Candidatus Eisenbergiella merdavium</name>
    <dbReference type="NCBI Taxonomy" id="2838551"/>
    <lineage>
        <taxon>Bacteria</taxon>
        <taxon>Bacillati</taxon>
        <taxon>Bacillota</taxon>
        <taxon>Clostridia</taxon>
        <taxon>Lachnospirales</taxon>
        <taxon>Lachnospiraceae</taxon>
        <taxon>Eisenbergiella</taxon>
    </lineage>
</organism>
<evidence type="ECO:0000256" key="1">
    <source>
        <dbReference type="ARBA" id="ARBA00023015"/>
    </source>
</evidence>
<reference evidence="5" key="1">
    <citation type="journal article" date="2021" name="PeerJ">
        <title>Extensive microbial diversity within the chicken gut microbiome revealed by metagenomics and culture.</title>
        <authorList>
            <person name="Gilroy R."/>
            <person name="Ravi A."/>
            <person name="Getino M."/>
            <person name="Pursley I."/>
            <person name="Horton D.L."/>
            <person name="Alikhan N.F."/>
            <person name="Baker D."/>
            <person name="Gharbi K."/>
            <person name="Hall N."/>
            <person name="Watson M."/>
            <person name="Adriaenssens E.M."/>
            <person name="Foster-Nyarko E."/>
            <person name="Jarju S."/>
            <person name="Secka A."/>
            <person name="Antonio M."/>
            <person name="Oren A."/>
            <person name="Chaudhuri R.R."/>
            <person name="La Ragione R."/>
            <person name="Hildebrand F."/>
            <person name="Pallen M.J."/>
        </authorList>
    </citation>
    <scope>NUCLEOTIDE SEQUENCE</scope>
    <source>
        <strain evidence="5">USAMLcec2-132</strain>
    </source>
</reference>
<dbReference type="EMBL" id="DWWS01000041">
    <property type="protein sequence ID" value="HJC24326.1"/>
    <property type="molecule type" value="Genomic_DNA"/>
</dbReference>
<dbReference type="SUPFAM" id="SSF46689">
    <property type="entry name" value="Homeodomain-like"/>
    <property type="match status" value="2"/>
</dbReference>
<dbReference type="SUPFAM" id="SSF51215">
    <property type="entry name" value="Regulatory protein AraC"/>
    <property type="match status" value="1"/>
</dbReference>
<feature type="domain" description="HTH araC/xylS-type" evidence="4">
    <location>
        <begin position="197"/>
        <end position="295"/>
    </location>
</feature>
<dbReference type="InterPro" id="IPR037923">
    <property type="entry name" value="HTH-like"/>
</dbReference>
<evidence type="ECO:0000256" key="2">
    <source>
        <dbReference type="ARBA" id="ARBA00023125"/>
    </source>
</evidence>
<dbReference type="Pfam" id="PF12833">
    <property type="entry name" value="HTH_18"/>
    <property type="match status" value="1"/>
</dbReference>
<dbReference type="Proteomes" id="UP000823891">
    <property type="component" value="Unassembled WGS sequence"/>
</dbReference>
<dbReference type="Gene3D" id="1.10.10.60">
    <property type="entry name" value="Homeodomain-like"/>
    <property type="match status" value="2"/>
</dbReference>
<dbReference type="Pfam" id="PF02311">
    <property type="entry name" value="AraC_binding"/>
    <property type="match status" value="1"/>
</dbReference>
<dbReference type="GO" id="GO:0003700">
    <property type="term" value="F:DNA-binding transcription factor activity"/>
    <property type="evidence" value="ECO:0007669"/>
    <property type="project" value="InterPro"/>
</dbReference>
<dbReference type="AlphaFoldDB" id="A0A9D2NF45"/>
<keyword evidence="2" id="KW-0238">DNA-binding</keyword>
<evidence type="ECO:0000313" key="6">
    <source>
        <dbReference type="Proteomes" id="UP000823891"/>
    </source>
</evidence>
<dbReference type="InterPro" id="IPR018060">
    <property type="entry name" value="HTH_AraC"/>
</dbReference>
<dbReference type="PROSITE" id="PS01124">
    <property type="entry name" value="HTH_ARAC_FAMILY_2"/>
    <property type="match status" value="1"/>
</dbReference>
<dbReference type="PANTHER" id="PTHR43280:SF2">
    <property type="entry name" value="HTH-TYPE TRANSCRIPTIONAL REGULATOR EXSA"/>
    <property type="match status" value="1"/>
</dbReference>
<keyword evidence="3" id="KW-0804">Transcription</keyword>
<dbReference type="Gene3D" id="2.60.120.280">
    <property type="entry name" value="Regulatory protein AraC"/>
    <property type="match status" value="1"/>
</dbReference>
<proteinExistence type="predicted"/>
<dbReference type="PRINTS" id="PR00032">
    <property type="entry name" value="HTHARAC"/>
</dbReference>
<dbReference type="InterPro" id="IPR009057">
    <property type="entry name" value="Homeodomain-like_sf"/>
</dbReference>
<reference evidence="5" key="2">
    <citation type="submission" date="2021-04" db="EMBL/GenBank/DDBJ databases">
        <authorList>
            <person name="Gilroy R."/>
        </authorList>
    </citation>
    <scope>NUCLEOTIDE SEQUENCE</scope>
    <source>
        <strain evidence="5">USAMLcec2-132</strain>
    </source>
</reference>
<dbReference type="InterPro" id="IPR003313">
    <property type="entry name" value="AraC-bd"/>
</dbReference>
<dbReference type="PANTHER" id="PTHR43280">
    <property type="entry name" value="ARAC-FAMILY TRANSCRIPTIONAL REGULATOR"/>
    <property type="match status" value="1"/>
</dbReference>
<keyword evidence="1" id="KW-0805">Transcription regulation</keyword>
<dbReference type="InterPro" id="IPR018062">
    <property type="entry name" value="HTH_AraC-typ_CS"/>
</dbReference>
<dbReference type="InterPro" id="IPR020449">
    <property type="entry name" value="Tscrpt_reg_AraC-type_HTH"/>
</dbReference>
<evidence type="ECO:0000259" key="4">
    <source>
        <dbReference type="PROSITE" id="PS01124"/>
    </source>
</evidence>
<protein>
    <submittedName>
        <fullName evidence="5">AraC family transcriptional regulator</fullName>
    </submittedName>
</protein>
<evidence type="ECO:0000256" key="3">
    <source>
        <dbReference type="ARBA" id="ARBA00023163"/>
    </source>
</evidence>
<gene>
    <name evidence="5" type="ORF">H9761_11555</name>
</gene>
<name>A0A9D2NF45_9FIRM</name>
<accession>A0A9D2NF45</accession>
<dbReference type="PROSITE" id="PS00041">
    <property type="entry name" value="HTH_ARAC_FAMILY_1"/>
    <property type="match status" value="1"/>
</dbReference>